<evidence type="ECO:0000256" key="7">
    <source>
        <dbReference type="ARBA" id="ARBA00022857"/>
    </source>
</evidence>
<accession>A0A0R1MX50</accession>
<dbReference type="GO" id="GO:0050660">
    <property type="term" value="F:flavin adenine dinucleotide binding"/>
    <property type="evidence" value="ECO:0007669"/>
    <property type="project" value="InterPro"/>
</dbReference>
<keyword evidence="7" id="KW-0521">NADP</keyword>
<keyword evidence="14" id="KW-0547">Nucleotide-binding</keyword>
<evidence type="ECO:0000259" key="15">
    <source>
        <dbReference type="Pfam" id="PF01207"/>
    </source>
</evidence>
<comment type="catalytic activity">
    <reaction evidence="11">
        <text>a 5,6-dihydrouridine in tRNA + NAD(+) = a uridine in tRNA + NADH + H(+)</text>
        <dbReference type="Rhea" id="RHEA:54452"/>
        <dbReference type="Rhea" id="RHEA-COMP:13339"/>
        <dbReference type="Rhea" id="RHEA-COMP:13887"/>
        <dbReference type="ChEBI" id="CHEBI:15378"/>
        <dbReference type="ChEBI" id="CHEBI:57540"/>
        <dbReference type="ChEBI" id="CHEBI:57945"/>
        <dbReference type="ChEBI" id="CHEBI:65315"/>
        <dbReference type="ChEBI" id="CHEBI:74443"/>
    </reaction>
</comment>
<keyword evidence="4 12" id="KW-0285">Flavoprotein</keyword>
<evidence type="ECO:0000256" key="12">
    <source>
        <dbReference type="PIRNR" id="PIRNR006621"/>
    </source>
</evidence>
<sequence length="349" mass="38441">MQTEEHIMEWKIGSVTIPNQIVVAPMAGITNAAFRVTCKEFGAGLVVCEMISDRGIMYGNKKTLSMLFVDPREHPISIQIFGGSKETLVQAAKFVDQNTAADIIDINMGCPVNKVVKTDAGAKWLLDPNKVYEMVSAVTDAVSKPVTVKMRTGWDEDHVYAVQNALAAEKAGAAALAMHGRTRKQMYRGKADWNILADVADHLTIPFMANGDIRTPQDAKYVLDHVGATAVMVGRAALGDPWVLGQMKTYIETGELVPDPTPQEKLTTAKLQLHRLVELKGEKIAVPEFRQQAAYYLKGIPRAAQARASLNEKWTEDEVDAVLTHFEDEVAEYLAHKAQRQAERAQRAG</sequence>
<dbReference type="PANTHER" id="PTHR45846:SF1">
    <property type="entry name" value="TRNA-DIHYDROURIDINE(47) SYNTHASE [NAD(P)(+)]-LIKE"/>
    <property type="match status" value="1"/>
</dbReference>
<dbReference type="PROSITE" id="PS01136">
    <property type="entry name" value="UPF0034"/>
    <property type="match status" value="1"/>
</dbReference>
<dbReference type="PIRSF" id="PIRSF006621">
    <property type="entry name" value="Dus"/>
    <property type="match status" value="1"/>
</dbReference>
<protein>
    <recommendedName>
        <fullName evidence="12">tRNA-dihydrouridine synthase</fullName>
        <ecNumber evidence="12">1.3.1.-</ecNumber>
    </recommendedName>
</protein>
<dbReference type="NCBIfam" id="TIGR00737">
    <property type="entry name" value="nifR3_yhdG"/>
    <property type="match status" value="1"/>
</dbReference>
<evidence type="ECO:0000256" key="1">
    <source>
        <dbReference type="ARBA" id="ARBA00001917"/>
    </source>
</evidence>
<feature type="binding site" evidence="14">
    <location>
        <position position="179"/>
    </location>
    <ligand>
        <name>FMN</name>
        <dbReference type="ChEBI" id="CHEBI:58210"/>
    </ligand>
</feature>
<dbReference type="InterPro" id="IPR004652">
    <property type="entry name" value="DusB-like"/>
</dbReference>
<feature type="binding site" evidence="14">
    <location>
        <begin position="234"/>
        <end position="235"/>
    </location>
    <ligand>
        <name>FMN</name>
        <dbReference type="ChEBI" id="CHEBI:58210"/>
    </ligand>
</feature>
<comment type="cofactor">
    <cofactor evidence="1 12 14">
        <name>FMN</name>
        <dbReference type="ChEBI" id="CHEBI:58210"/>
    </cofactor>
</comment>
<keyword evidence="17" id="KW-1185">Reference proteome</keyword>
<evidence type="ECO:0000313" key="17">
    <source>
        <dbReference type="Proteomes" id="UP000051330"/>
    </source>
</evidence>
<keyword evidence="8" id="KW-0694">RNA-binding</keyword>
<keyword evidence="5 12" id="KW-0288">FMN</keyword>
<gene>
    <name evidence="16" type="ORF">FD09_GL001194</name>
</gene>
<feature type="binding site" evidence="14">
    <location>
        <position position="79"/>
    </location>
    <ligand>
        <name>FMN</name>
        <dbReference type="ChEBI" id="CHEBI:58210"/>
    </ligand>
</feature>
<dbReference type="InterPro" id="IPR018517">
    <property type="entry name" value="tRNA_hU_synthase_CS"/>
</dbReference>
<evidence type="ECO:0000256" key="4">
    <source>
        <dbReference type="ARBA" id="ARBA00022630"/>
    </source>
</evidence>
<comment type="caution">
    <text evidence="16">The sequence shown here is derived from an EMBL/GenBank/DDBJ whole genome shotgun (WGS) entry which is preliminary data.</text>
</comment>
<name>A0A0R1MX50_9LACO</name>
<keyword evidence="6 12" id="KW-0819">tRNA processing</keyword>
<evidence type="ECO:0000256" key="8">
    <source>
        <dbReference type="ARBA" id="ARBA00022884"/>
    </source>
</evidence>
<evidence type="ECO:0000313" key="16">
    <source>
        <dbReference type="EMBL" id="KRL08819.1"/>
    </source>
</evidence>
<dbReference type="InterPro" id="IPR013785">
    <property type="entry name" value="Aldolase_TIM"/>
</dbReference>
<comment type="catalytic activity">
    <reaction evidence="10">
        <text>a 5,6-dihydrouridine in tRNA + NADP(+) = a uridine in tRNA + NADPH + H(+)</text>
        <dbReference type="Rhea" id="RHEA:23624"/>
        <dbReference type="Rhea" id="RHEA-COMP:13339"/>
        <dbReference type="Rhea" id="RHEA-COMP:13887"/>
        <dbReference type="ChEBI" id="CHEBI:15378"/>
        <dbReference type="ChEBI" id="CHEBI:57783"/>
        <dbReference type="ChEBI" id="CHEBI:58349"/>
        <dbReference type="ChEBI" id="CHEBI:65315"/>
        <dbReference type="ChEBI" id="CHEBI:74443"/>
    </reaction>
</comment>
<dbReference type="PANTHER" id="PTHR45846">
    <property type="entry name" value="TRNA-DIHYDROURIDINE(47) SYNTHASE [NAD(P)(+)]-LIKE"/>
    <property type="match status" value="1"/>
</dbReference>
<feature type="binding site" evidence="14">
    <location>
        <begin position="25"/>
        <end position="27"/>
    </location>
    <ligand>
        <name>FMN</name>
        <dbReference type="ChEBI" id="CHEBI:58210"/>
    </ligand>
</feature>
<keyword evidence="3" id="KW-0820">tRNA-binding</keyword>
<dbReference type="GO" id="GO:0017150">
    <property type="term" value="F:tRNA dihydrouridine synthase activity"/>
    <property type="evidence" value="ECO:0007669"/>
    <property type="project" value="InterPro"/>
</dbReference>
<evidence type="ECO:0000256" key="6">
    <source>
        <dbReference type="ARBA" id="ARBA00022694"/>
    </source>
</evidence>
<dbReference type="Pfam" id="PF01207">
    <property type="entry name" value="Dus"/>
    <property type="match status" value="1"/>
</dbReference>
<dbReference type="Gene3D" id="1.10.1200.80">
    <property type="entry name" value="Putative flavin oxidoreducatase, domain 2"/>
    <property type="match status" value="1"/>
</dbReference>
<dbReference type="Proteomes" id="UP000051330">
    <property type="component" value="Unassembled WGS sequence"/>
</dbReference>
<dbReference type="EMBL" id="AZEC01000019">
    <property type="protein sequence ID" value="KRL08819.1"/>
    <property type="molecule type" value="Genomic_DNA"/>
</dbReference>
<feature type="active site" description="Proton donor" evidence="13">
    <location>
        <position position="110"/>
    </location>
</feature>
<dbReference type="InterPro" id="IPR024036">
    <property type="entry name" value="tRNA-dHydroUridine_Synthase_C"/>
</dbReference>
<dbReference type="STRING" id="1423792.FD09_GL001194"/>
<organism evidence="16 17">
    <name type="scientific">Schleiferilactobacillus perolens DSM 12744</name>
    <dbReference type="NCBI Taxonomy" id="1423792"/>
    <lineage>
        <taxon>Bacteria</taxon>
        <taxon>Bacillati</taxon>
        <taxon>Bacillota</taxon>
        <taxon>Bacilli</taxon>
        <taxon>Lactobacillales</taxon>
        <taxon>Lactobacillaceae</taxon>
        <taxon>Schleiferilactobacillus</taxon>
    </lineage>
</organism>
<dbReference type="GO" id="GO:0000049">
    <property type="term" value="F:tRNA binding"/>
    <property type="evidence" value="ECO:0007669"/>
    <property type="project" value="UniProtKB-KW"/>
</dbReference>
<comment type="function">
    <text evidence="2 12">Catalyzes the synthesis of 5,6-dihydrouridine (D), a modified base found in the D-loop of most tRNAs, via the reduction of the C5-C6 double bond in target uridines.</text>
</comment>
<evidence type="ECO:0000256" key="11">
    <source>
        <dbReference type="ARBA" id="ARBA00048802"/>
    </source>
</evidence>
<dbReference type="Gene3D" id="3.20.20.70">
    <property type="entry name" value="Aldolase class I"/>
    <property type="match status" value="1"/>
</dbReference>
<dbReference type="CDD" id="cd02801">
    <property type="entry name" value="DUS_like_FMN"/>
    <property type="match status" value="1"/>
</dbReference>
<evidence type="ECO:0000256" key="3">
    <source>
        <dbReference type="ARBA" id="ARBA00022555"/>
    </source>
</evidence>
<dbReference type="EC" id="1.3.1.-" evidence="12"/>
<proteinExistence type="inferred from homology"/>
<dbReference type="PATRIC" id="fig|1423792.3.peg.1214"/>
<evidence type="ECO:0000256" key="9">
    <source>
        <dbReference type="ARBA" id="ARBA00023002"/>
    </source>
</evidence>
<dbReference type="InterPro" id="IPR035587">
    <property type="entry name" value="DUS-like_FMN-bd"/>
</dbReference>
<dbReference type="SUPFAM" id="SSF51395">
    <property type="entry name" value="FMN-linked oxidoreductases"/>
    <property type="match status" value="1"/>
</dbReference>
<evidence type="ECO:0000256" key="10">
    <source>
        <dbReference type="ARBA" id="ARBA00048205"/>
    </source>
</evidence>
<evidence type="ECO:0000256" key="14">
    <source>
        <dbReference type="PIRSR" id="PIRSR006621-2"/>
    </source>
</evidence>
<feature type="domain" description="DUS-like FMN-binding" evidence="15">
    <location>
        <begin position="23"/>
        <end position="328"/>
    </location>
</feature>
<evidence type="ECO:0000256" key="13">
    <source>
        <dbReference type="PIRSR" id="PIRSR006621-1"/>
    </source>
</evidence>
<evidence type="ECO:0000256" key="5">
    <source>
        <dbReference type="ARBA" id="ARBA00022643"/>
    </source>
</evidence>
<evidence type="ECO:0000256" key="2">
    <source>
        <dbReference type="ARBA" id="ARBA00002790"/>
    </source>
</evidence>
<reference evidence="16 17" key="1">
    <citation type="journal article" date="2015" name="Genome Announc.">
        <title>Expanding the biotechnology potential of lactobacilli through comparative genomics of 213 strains and associated genera.</title>
        <authorList>
            <person name="Sun Z."/>
            <person name="Harris H.M."/>
            <person name="McCann A."/>
            <person name="Guo C."/>
            <person name="Argimon S."/>
            <person name="Zhang W."/>
            <person name="Yang X."/>
            <person name="Jeffery I.B."/>
            <person name="Cooney J.C."/>
            <person name="Kagawa T.F."/>
            <person name="Liu W."/>
            <person name="Song Y."/>
            <person name="Salvetti E."/>
            <person name="Wrobel A."/>
            <person name="Rasinkangas P."/>
            <person name="Parkhill J."/>
            <person name="Rea M.C."/>
            <person name="O'Sullivan O."/>
            <person name="Ritari J."/>
            <person name="Douillard F.P."/>
            <person name="Paul Ross R."/>
            <person name="Yang R."/>
            <person name="Briner A.E."/>
            <person name="Felis G.E."/>
            <person name="de Vos W.M."/>
            <person name="Barrangou R."/>
            <person name="Klaenhammer T.R."/>
            <person name="Caufield P.W."/>
            <person name="Cui Y."/>
            <person name="Zhang H."/>
            <person name="O'Toole P.W."/>
        </authorList>
    </citation>
    <scope>NUCLEOTIDE SEQUENCE [LARGE SCALE GENOMIC DNA]</scope>
    <source>
        <strain evidence="16 17">DSM 12744</strain>
    </source>
</reference>
<dbReference type="InterPro" id="IPR001269">
    <property type="entry name" value="DUS_fam"/>
</dbReference>
<feature type="binding site" evidence="14">
    <location>
        <position position="149"/>
    </location>
    <ligand>
        <name>FMN</name>
        <dbReference type="ChEBI" id="CHEBI:58210"/>
    </ligand>
</feature>
<comment type="similarity">
    <text evidence="12">Belongs to the dus family.</text>
</comment>
<dbReference type="AlphaFoldDB" id="A0A0R1MX50"/>
<keyword evidence="9 12" id="KW-0560">Oxidoreductase</keyword>